<proteinExistence type="predicted"/>
<evidence type="ECO:0000313" key="1">
    <source>
        <dbReference type="EMBL" id="CAB4765115.1"/>
    </source>
</evidence>
<name>A0A6J6V1J3_9ZZZZ</name>
<dbReference type="EMBL" id="CAEZYQ010000031">
    <property type="protein sequence ID" value="CAB4765115.1"/>
    <property type="molecule type" value="Genomic_DNA"/>
</dbReference>
<dbReference type="AlphaFoldDB" id="A0A6J6V1J3"/>
<dbReference type="InterPro" id="IPR024747">
    <property type="entry name" value="Pyridox_Oxase-rel"/>
</dbReference>
<gene>
    <name evidence="1" type="ORF">UFOPK2761_02964</name>
</gene>
<dbReference type="Pfam" id="PF12900">
    <property type="entry name" value="Pyridox_ox_2"/>
    <property type="match status" value="1"/>
</dbReference>
<dbReference type="InterPro" id="IPR012349">
    <property type="entry name" value="Split_barrel_FMN-bd"/>
</dbReference>
<dbReference type="SUPFAM" id="SSF50475">
    <property type="entry name" value="FMN-binding split barrel"/>
    <property type="match status" value="1"/>
</dbReference>
<sequence length="146" mass="16130">MLEPVELSVSEAEALLRSGVTGRVAVSTPKGPHILPVNYSVVGDCVVIRTSPYSLLGTHAHGTTVAFETDVVDHERQRGWSVVVRGRAEVISDPEALEQIRRTWQPRPWASGSRTLHLGIRLEEVSGRRLGNGWEPLHEVPCRRVV</sequence>
<organism evidence="1">
    <name type="scientific">freshwater metagenome</name>
    <dbReference type="NCBI Taxonomy" id="449393"/>
    <lineage>
        <taxon>unclassified sequences</taxon>
        <taxon>metagenomes</taxon>
        <taxon>ecological metagenomes</taxon>
    </lineage>
</organism>
<reference evidence="1" key="1">
    <citation type="submission" date="2020-05" db="EMBL/GenBank/DDBJ databases">
        <authorList>
            <person name="Chiriac C."/>
            <person name="Salcher M."/>
            <person name="Ghai R."/>
            <person name="Kavagutti S V."/>
        </authorList>
    </citation>
    <scope>NUCLEOTIDE SEQUENCE</scope>
</reference>
<protein>
    <submittedName>
        <fullName evidence="1">Unannotated protein</fullName>
    </submittedName>
</protein>
<accession>A0A6J6V1J3</accession>
<dbReference type="Gene3D" id="2.30.110.10">
    <property type="entry name" value="Electron Transport, Fmn-binding Protein, Chain A"/>
    <property type="match status" value="1"/>
</dbReference>